<keyword evidence="3" id="KW-0436">Ligase</keyword>
<protein>
    <submittedName>
        <fullName evidence="3">Long-chain fatty acid--CoA ligase</fullName>
    </submittedName>
</protein>
<dbReference type="GO" id="GO:0016878">
    <property type="term" value="F:acid-thiol ligase activity"/>
    <property type="evidence" value="ECO:0007669"/>
    <property type="project" value="UniProtKB-ARBA"/>
</dbReference>
<dbReference type="InterPro" id="IPR042099">
    <property type="entry name" value="ANL_N_sf"/>
</dbReference>
<feature type="non-terminal residue" evidence="3">
    <location>
        <position position="1"/>
    </location>
</feature>
<feature type="domain" description="AMP-binding enzyme C-terminal" evidence="2">
    <location>
        <begin position="170"/>
        <end position="261"/>
    </location>
</feature>
<reference evidence="3 4" key="1">
    <citation type="submission" date="2020-02" db="EMBL/GenBank/DDBJ databases">
        <title>Comparative genomics of sulfur disproportionating microorganisms.</title>
        <authorList>
            <person name="Ward L.M."/>
            <person name="Bertran E."/>
            <person name="Johnston D.T."/>
        </authorList>
    </citation>
    <scope>NUCLEOTIDE SEQUENCE [LARGE SCALE GENOMIC DNA]</scope>
    <source>
        <strain evidence="3 4">DSM 100025</strain>
    </source>
</reference>
<evidence type="ECO:0000313" key="3">
    <source>
        <dbReference type="EMBL" id="NDY43162.1"/>
    </source>
</evidence>
<comment type="caution">
    <text evidence="3">The sequence shown here is derived from an EMBL/GenBank/DDBJ whole genome shotgun (WGS) entry which is preliminary data.</text>
</comment>
<dbReference type="Pfam" id="PF00501">
    <property type="entry name" value="AMP-binding"/>
    <property type="match status" value="1"/>
</dbReference>
<evidence type="ECO:0000259" key="2">
    <source>
        <dbReference type="Pfam" id="PF13193"/>
    </source>
</evidence>
<evidence type="ECO:0000259" key="1">
    <source>
        <dbReference type="Pfam" id="PF00501"/>
    </source>
</evidence>
<dbReference type="Gene3D" id="3.30.300.30">
    <property type="match status" value="1"/>
</dbReference>
<dbReference type="InterPro" id="IPR025110">
    <property type="entry name" value="AMP-bd_C"/>
</dbReference>
<gene>
    <name evidence="3" type="ORF">G3N55_09955</name>
</gene>
<dbReference type="SUPFAM" id="SSF56801">
    <property type="entry name" value="Acetyl-CoA synthetase-like"/>
    <property type="match status" value="1"/>
</dbReference>
<evidence type="ECO:0000313" key="4">
    <source>
        <dbReference type="Proteomes" id="UP000469346"/>
    </source>
</evidence>
<dbReference type="PANTHER" id="PTHR43767">
    <property type="entry name" value="LONG-CHAIN-FATTY-ACID--COA LIGASE"/>
    <property type="match status" value="1"/>
</dbReference>
<sequence length="269" mass="29733">LKGVVRAGELVGRRNLGRRLFRRLRERAGLGSLRLLVAGGAPLMPRIPREFRRLGITLIQGYGLTEASPVLAVNPEEAPVDESIGPPLPGVEVRILDPNAAGVGELAFRGPMVMKGYYRNPEATAQVLDGEGWLRTGDLGYQDARGYLYVAGRAKNLIVTPAGKNVYPEEVEAEINRSPFILESMVYGHELPGGGEEVRAVLIPDYEAIGARFKGKVLSEEEVEALVVREAQRQMRAVAAYKRAKRFLVRDEELPKTSTRKIKRYLFKG</sequence>
<feature type="domain" description="AMP-dependent synthetase/ligase" evidence="1">
    <location>
        <begin position="27"/>
        <end position="118"/>
    </location>
</feature>
<dbReference type="RefSeq" id="WP_163299276.1">
    <property type="nucleotide sequence ID" value="NZ_JAAGRR010000126.1"/>
</dbReference>
<dbReference type="InterPro" id="IPR045851">
    <property type="entry name" value="AMP-bd_C_sf"/>
</dbReference>
<organism evidence="3 4">
    <name type="scientific">Dissulfurirhabdus thermomarina</name>
    <dbReference type="NCBI Taxonomy" id="1765737"/>
    <lineage>
        <taxon>Bacteria</taxon>
        <taxon>Deltaproteobacteria</taxon>
        <taxon>Dissulfurirhabdaceae</taxon>
        <taxon>Dissulfurirhabdus</taxon>
    </lineage>
</organism>
<dbReference type="Pfam" id="PF13193">
    <property type="entry name" value="AMP-binding_C"/>
    <property type="match status" value="1"/>
</dbReference>
<dbReference type="InterPro" id="IPR050237">
    <property type="entry name" value="ATP-dep_AMP-bd_enzyme"/>
</dbReference>
<accession>A0A6N9TPF6</accession>
<dbReference type="InterPro" id="IPR000873">
    <property type="entry name" value="AMP-dep_synth/lig_dom"/>
</dbReference>
<proteinExistence type="predicted"/>
<dbReference type="EMBL" id="JAAGRR010000126">
    <property type="protein sequence ID" value="NDY43162.1"/>
    <property type="molecule type" value="Genomic_DNA"/>
</dbReference>
<dbReference type="Proteomes" id="UP000469346">
    <property type="component" value="Unassembled WGS sequence"/>
</dbReference>
<dbReference type="Gene3D" id="3.40.50.12780">
    <property type="entry name" value="N-terminal domain of ligase-like"/>
    <property type="match status" value="1"/>
</dbReference>
<dbReference type="AlphaFoldDB" id="A0A6N9TPF6"/>
<name>A0A6N9TPF6_DISTH</name>
<dbReference type="PANTHER" id="PTHR43767:SF1">
    <property type="entry name" value="NONRIBOSOMAL PEPTIDE SYNTHASE PES1 (EUROFUNG)-RELATED"/>
    <property type="match status" value="1"/>
</dbReference>
<keyword evidence="4" id="KW-1185">Reference proteome</keyword>